<evidence type="ECO:0000256" key="5">
    <source>
        <dbReference type="ARBA" id="ARBA00060247"/>
    </source>
</evidence>
<dbReference type="FunFam" id="3.40.50.12780:FF:000003">
    <property type="entry name" value="Long-chain-fatty-acid--CoA ligase FadD"/>
    <property type="match status" value="1"/>
</dbReference>
<comment type="function">
    <text evidence="5">Carboxylate--CoA ligase that may use 4-coumarate as substrate. Follows a two-step reaction mechanism, wherein the carboxylate substrate first undergoes adenylation by ATP, followed by a thioesterification in the presence of CoA to yield the final CoA thioester.</text>
</comment>
<dbReference type="GO" id="GO:0005524">
    <property type="term" value="F:ATP binding"/>
    <property type="evidence" value="ECO:0007669"/>
    <property type="project" value="UniProtKB-KW"/>
</dbReference>
<dbReference type="PANTHER" id="PTHR24096:SF149">
    <property type="entry name" value="AMP-BINDING DOMAIN-CONTAINING PROTEIN-RELATED"/>
    <property type="match status" value="1"/>
</dbReference>
<dbReference type="Gene3D" id="3.30.300.30">
    <property type="match status" value="1"/>
</dbReference>
<evidence type="ECO:0000256" key="3">
    <source>
        <dbReference type="ARBA" id="ARBA00022741"/>
    </source>
</evidence>
<dbReference type="Gene3D" id="3.40.50.980">
    <property type="match status" value="2"/>
</dbReference>
<evidence type="ECO:0000313" key="10">
    <source>
        <dbReference type="Proteomes" id="UP001344447"/>
    </source>
</evidence>
<dbReference type="InterPro" id="IPR045851">
    <property type="entry name" value="AMP-bd_C_sf"/>
</dbReference>
<evidence type="ECO:0000259" key="8">
    <source>
        <dbReference type="Pfam" id="PF13193"/>
    </source>
</evidence>
<protein>
    <recommendedName>
        <fullName evidence="11">4-coumarate--CoA ligase</fullName>
    </recommendedName>
</protein>
<keyword evidence="6" id="KW-1133">Transmembrane helix</keyword>
<proteinExistence type="inferred from homology"/>
<keyword evidence="2" id="KW-0436">Ligase</keyword>
<reference evidence="9 10" key="1">
    <citation type="submission" date="2023-11" db="EMBL/GenBank/DDBJ databases">
        <title>Dfirmibasis_genome.</title>
        <authorList>
            <person name="Edelbroek B."/>
            <person name="Kjellin J."/>
            <person name="Jerlstrom-Hultqvist J."/>
            <person name="Soderbom F."/>
        </authorList>
    </citation>
    <scope>NUCLEOTIDE SEQUENCE [LARGE SCALE GENOMIC DNA]</scope>
    <source>
        <strain evidence="9 10">TNS-C-14</strain>
    </source>
</reference>
<evidence type="ECO:0000256" key="2">
    <source>
        <dbReference type="ARBA" id="ARBA00022598"/>
    </source>
</evidence>
<name>A0AAN7U7N2_9MYCE</name>
<accession>A0AAN7U7N2</accession>
<organism evidence="9 10">
    <name type="scientific">Dictyostelium firmibasis</name>
    <dbReference type="NCBI Taxonomy" id="79012"/>
    <lineage>
        <taxon>Eukaryota</taxon>
        <taxon>Amoebozoa</taxon>
        <taxon>Evosea</taxon>
        <taxon>Eumycetozoa</taxon>
        <taxon>Dictyostelia</taxon>
        <taxon>Dictyosteliales</taxon>
        <taxon>Dictyosteliaceae</taxon>
        <taxon>Dictyostelium</taxon>
    </lineage>
</organism>
<evidence type="ECO:0000256" key="6">
    <source>
        <dbReference type="SAM" id="Phobius"/>
    </source>
</evidence>
<dbReference type="SUPFAM" id="SSF56801">
    <property type="entry name" value="Acetyl-CoA synthetase-like"/>
    <property type="match status" value="1"/>
</dbReference>
<dbReference type="Pfam" id="PF13193">
    <property type="entry name" value="AMP-binding_C"/>
    <property type="match status" value="1"/>
</dbReference>
<evidence type="ECO:0008006" key="11">
    <source>
        <dbReference type="Google" id="ProtNLM"/>
    </source>
</evidence>
<dbReference type="FunFam" id="3.30.300.30:FF:000007">
    <property type="entry name" value="4-coumarate--CoA ligase 2"/>
    <property type="match status" value="1"/>
</dbReference>
<keyword evidence="3" id="KW-0547">Nucleotide-binding</keyword>
<dbReference type="PANTHER" id="PTHR24096">
    <property type="entry name" value="LONG-CHAIN-FATTY-ACID--COA LIGASE"/>
    <property type="match status" value="1"/>
</dbReference>
<feature type="domain" description="AMP-binding enzyme C-terminal" evidence="8">
    <location>
        <begin position="462"/>
        <end position="538"/>
    </location>
</feature>
<dbReference type="Pfam" id="PF00501">
    <property type="entry name" value="AMP-binding"/>
    <property type="match status" value="1"/>
</dbReference>
<evidence type="ECO:0000256" key="4">
    <source>
        <dbReference type="ARBA" id="ARBA00022840"/>
    </source>
</evidence>
<keyword evidence="4" id="KW-0067">ATP-binding</keyword>
<gene>
    <name evidence="9" type="ORF">RB653_000992</name>
</gene>
<comment type="similarity">
    <text evidence="1">Belongs to the ATP-dependent AMP-binding enzyme family.</text>
</comment>
<dbReference type="AlphaFoldDB" id="A0AAN7U7N2"/>
<evidence type="ECO:0000259" key="7">
    <source>
        <dbReference type="Pfam" id="PF00501"/>
    </source>
</evidence>
<dbReference type="EMBL" id="JAVFKY010000002">
    <property type="protein sequence ID" value="KAK5580965.1"/>
    <property type="molecule type" value="Genomic_DNA"/>
</dbReference>
<keyword evidence="6" id="KW-0812">Transmembrane</keyword>
<feature type="domain" description="AMP-dependent synthetase/ligase" evidence="7">
    <location>
        <begin position="32"/>
        <end position="411"/>
    </location>
</feature>
<dbReference type="InterPro" id="IPR000873">
    <property type="entry name" value="AMP-dep_synth/lig_dom"/>
</dbReference>
<evidence type="ECO:0000313" key="9">
    <source>
        <dbReference type="EMBL" id="KAK5580965.1"/>
    </source>
</evidence>
<dbReference type="Gene3D" id="2.30.38.10">
    <property type="entry name" value="Luciferase, Domain 3"/>
    <property type="match status" value="1"/>
</dbReference>
<dbReference type="InterPro" id="IPR025110">
    <property type="entry name" value="AMP-bd_C"/>
</dbReference>
<feature type="transmembrane region" description="Helical" evidence="6">
    <location>
        <begin position="244"/>
        <end position="264"/>
    </location>
</feature>
<dbReference type="CDD" id="cd05911">
    <property type="entry name" value="Firefly_Luc_like"/>
    <property type="match status" value="1"/>
</dbReference>
<sequence>MIIKIKGQTFFTSKYPNIIIPERSAPKLILKHIRAKPDQVLLVDGLTFREYSSYEVADTIEKVACGLNKLNIKKGDVVGIILPNLPEYVPIFHGTLLMGGITSLVNPDYTIEELTHTLATVSPRYLVVTLSAYEKIKDNLKKVFPNVEKVILVDIAGQNQKEIEQLTTSQSNGILMSFKQLINNNGKDFPDVPIDPKKDTAIIPFSSGTTGLFKGVCLSHYNIISNTYQTQTIETSTYKKNDTVMGILPFFHIYGLMLFLMLMVKQGHRVIILPKFEPLRFLELIQKYSVAISFIVPPVAIMFAKSPLVDKYNLSSLRTLFSGAAPLSSEVEDLIKERFKGRIVIKQGYGATELSPACFVIPSGLVKSGSAGILLPNQLAKIISPETGENLGMGEKGEICIKGPNVMLGYYKNEKATKEVIDKDGFLKTGDIGYVDEDGYYFIVDRSKELIKCKGFQVPPAELEALLLSHPKVADACVVGLSRGDMGEVPRGFVVIKQNETLTEKELMDWAHPKIANYKHFRGGIFFIPVIPKSATGKLLRKNLKDFNPPKL</sequence>
<keyword evidence="6" id="KW-0472">Membrane</keyword>
<dbReference type="GO" id="GO:0016405">
    <property type="term" value="F:CoA-ligase activity"/>
    <property type="evidence" value="ECO:0007669"/>
    <property type="project" value="TreeGrafter"/>
</dbReference>
<evidence type="ECO:0000256" key="1">
    <source>
        <dbReference type="ARBA" id="ARBA00006432"/>
    </source>
</evidence>
<comment type="caution">
    <text evidence="9">The sequence shown here is derived from an EMBL/GenBank/DDBJ whole genome shotgun (WGS) entry which is preliminary data.</text>
</comment>
<dbReference type="Proteomes" id="UP001344447">
    <property type="component" value="Unassembled WGS sequence"/>
</dbReference>
<keyword evidence="10" id="KW-1185">Reference proteome</keyword>